<dbReference type="Gene3D" id="2.60.40.10">
    <property type="entry name" value="Immunoglobulins"/>
    <property type="match status" value="3"/>
</dbReference>
<dbReference type="Pfam" id="PF07679">
    <property type="entry name" value="I-set"/>
    <property type="match status" value="2"/>
</dbReference>
<keyword evidence="5" id="KW-0472">Membrane</keyword>
<evidence type="ECO:0000256" key="1">
    <source>
        <dbReference type="ARBA" id="ARBA00004236"/>
    </source>
</evidence>
<sequence length="506" mass="55932">MMIIFLLIIAVVKEISTFQPEFVESISNVSVAVGRDATFTCHVRHLGGYRVGWLKADTKAIQAIHENVITHNSRVTVSHLDQNTWNLHIKAVAEEDRGGYMCQLNTDPMKSQIGFLDVVIPPDFVAEDTSSDVIVPEGSSVKLTCRARGYPEPIVTWRREDGNEIVLKDSMGTKTLVSSFRGEVLKLTKISRNEMGSYLCIASNGVPPSVSKRISLSIHFHPVIQVPNQLVGAPLGTDVQIECHVEASPKSINYWIKDTGEMIVSSSKYHVQELSKSMYETKMTMIVRNFHKDDVGSYRCIAKNSLGEVDSSIRLYEIPGPNRKVPASNKHAVGSDADTNDILKQKQLRVTYQPDDEDLYGSAEDFDDSDSPLPPPLTPNVYYTSANGVSHKHATHKPGVVGLGPDAVGGRHHHYNAVNGGGTLEFGIGLPGSINGNGVTRKPPFYGKTEIRGNAMDNNELTSAAWSKTVTAITLTRTRTTTTTPTIIQLSIAFWCWRWWYCCCWQ</sequence>
<feature type="domain" description="Ig-like" evidence="11">
    <location>
        <begin position="122"/>
        <end position="217"/>
    </location>
</feature>
<dbReference type="InterPro" id="IPR003599">
    <property type="entry name" value="Ig_sub"/>
</dbReference>
<evidence type="ECO:0000256" key="10">
    <source>
        <dbReference type="SAM" id="SignalP"/>
    </source>
</evidence>
<keyword evidence="7" id="KW-0325">Glycoprotein</keyword>
<evidence type="ECO:0000313" key="12">
    <source>
        <dbReference type="Proteomes" id="UP000092443"/>
    </source>
</evidence>
<dbReference type="GO" id="GO:0043005">
    <property type="term" value="C:neuron projection"/>
    <property type="evidence" value="ECO:0007669"/>
    <property type="project" value="TreeGrafter"/>
</dbReference>
<evidence type="ECO:0000256" key="8">
    <source>
        <dbReference type="ARBA" id="ARBA00023319"/>
    </source>
</evidence>
<keyword evidence="6" id="KW-1015">Disulfide bond</keyword>
<evidence type="ECO:0000256" key="4">
    <source>
        <dbReference type="ARBA" id="ARBA00022737"/>
    </source>
</evidence>
<keyword evidence="2" id="KW-1003">Cell membrane</keyword>
<evidence type="ECO:0000256" key="3">
    <source>
        <dbReference type="ARBA" id="ARBA00022729"/>
    </source>
</evidence>
<evidence type="ECO:0000313" key="13">
    <source>
        <dbReference type="RefSeq" id="XP_037889447.1"/>
    </source>
</evidence>
<dbReference type="FunFam" id="2.60.40.10:FF:000376">
    <property type="entry name" value="CLUMA_CG000981, isoform A"/>
    <property type="match status" value="1"/>
</dbReference>
<dbReference type="Pfam" id="PF13927">
    <property type="entry name" value="Ig_3"/>
    <property type="match status" value="1"/>
</dbReference>
<evidence type="ECO:0000256" key="5">
    <source>
        <dbReference type="ARBA" id="ARBA00023136"/>
    </source>
</evidence>
<feature type="chain" id="PRO_5039018396" evidence="10">
    <location>
        <begin position="18"/>
        <end position="506"/>
    </location>
</feature>
<dbReference type="Proteomes" id="UP000092443">
    <property type="component" value="Unplaced"/>
</dbReference>
<keyword evidence="3 10" id="KW-0732">Signal</keyword>
<dbReference type="GeneID" id="119637487"/>
<dbReference type="GO" id="GO:0005886">
    <property type="term" value="C:plasma membrane"/>
    <property type="evidence" value="ECO:0007669"/>
    <property type="project" value="UniProtKB-SubCell"/>
</dbReference>
<dbReference type="PROSITE" id="PS50835">
    <property type="entry name" value="IG_LIKE"/>
    <property type="match status" value="3"/>
</dbReference>
<dbReference type="InterPro" id="IPR036179">
    <property type="entry name" value="Ig-like_dom_sf"/>
</dbReference>
<feature type="region of interest" description="Disordered" evidence="9">
    <location>
        <begin position="353"/>
        <end position="375"/>
    </location>
</feature>
<dbReference type="PANTHER" id="PTHR12231">
    <property type="entry name" value="CTX-RELATED TYPE I TRANSMEMBRANE PROTEIN"/>
    <property type="match status" value="1"/>
</dbReference>
<dbReference type="KEGG" id="gfs:119637487"/>
<proteinExistence type="predicted"/>
<keyword evidence="4" id="KW-0677">Repeat</keyword>
<evidence type="ECO:0000256" key="6">
    <source>
        <dbReference type="ARBA" id="ARBA00023157"/>
    </source>
</evidence>
<evidence type="ECO:0000256" key="2">
    <source>
        <dbReference type="ARBA" id="ARBA00022475"/>
    </source>
</evidence>
<feature type="domain" description="Ig-like" evidence="11">
    <location>
        <begin position="20"/>
        <end position="114"/>
    </location>
</feature>
<dbReference type="InterPro" id="IPR013783">
    <property type="entry name" value="Ig-like_fold"/>
</dbReference>
<name>A0A9C5Z3X9_9MUSC</name>
<dbReference type="InterPro" id="IPR051170">
    <property type="entry name" value="Neural/epithelial_adhesion"/>
</dbReference>
<dbReference type="InterPro" id="IPR013098">
    <property type="entry name" value="Ig_I-set"/>
</dbReference>
<protein>
    <submittedName>
        <fullName evidence="13">Lachesin</fullName>
    </submittedName>
</protein>
<gene>
    <name evidence="13" type="primary">LOC119637487</name>
</gene>
<dbReference type="RefSeq" id="XP_037889447.1">
    <property type="nucleotide sequence ID" value="XM_038033519.1"/>
</dbReference>
<keyword evidence="12" id="KW-1185">Reference proteome</keyword>
<feature type="compositionally biased region" description="Acidic residues" evidence="9">
    <location>
        <begin position="354"/>
        <end position="370"/>
    </location>
</feature>
<dbReference type="PANTHER" id="PTHR12231:SF255">
    <property type="entry name" value="DPR-INTERACTING PROTEIN ALPHA, ISOFORM A"/>
    <property type="match status" value="1"/>
</dbReference>
<comment type="subcellular location">
    <subcellularLocation>
        <location evidence="1">Cell membrane</location>
    </subcellularLocation>
</comment>
<accession>A0A9C5Z3X9</accession>
<evidence type="ECO:0000256" key="9">
    <source>
        <dbReference type="SAM" id="MobiDB-lite"/>
    </source>
</evidence>
<dbReference type="SMART" id="SM00409">
    <property type="entry name" value="IG"/>
    <property type="match status" value="3"/>
</dbReference>
<evidence type="ECO:0000259" key="11">
    <source>
        <dbReference type="PROSITE" id="PS50835"/>
    </source>
</evidence>
<dbReference type="InterPro" id="IPR007110">
    <property type="entry name" value="Ig-like_dom"/>
</dbReference>
<feature type="signal peptide" evidence="10">
    <location>
        <begin position="1"/>
        <end position="17"/>
    </location>
</feature>
<dbReference type="FunFam" id="2.60.40.10:FF:000328">
    <property type="entry name" value="CLUMA_CG000981, isoform A"/>
    <property type="match status" value="1"/>
</dbReference>
<dbReference type="SMART" id="SM00408">
    <property type="entry name" value="IGc2"/>
    <property type="match status" value="3"/>
</dbReference>
<keyword evidence="8" id="KW-0393">Immunoglobulin domain</keyword>
<dbReference type="SUPFAM" id="SSF48726">
    <property type="entry name" value="Immunoglobulin"/>
    <property type="match status" value="3"/>
</dbReference>
<dbReference type="InterPro" id="IPR003598">
    <property type="entry name" value="Ig_sub2"/>
</dbReference>
<organism evidence="12 13">
    <name type="scientific">Glossina fuscipes</name>
    <dbReference type="NCBI Taxonomy" id="7396"/>
    <lineage>
        <taxon>Eukaryota</taxon>
        <taxon>Metazoa</taxon>
        <taxon>Ecdysozoa</taxon>
        <taxon>Arthropoda</taxon>
        <taxon>Hexapoda</taxon>
        <taxon>Insecta</taxon>
        <taxon>Pterygota</taxon>
        <taxon>Neoptera</taxon>
        <taxon>Endopterygota</taxon>
        <taxon>Diptera</taxon>
        <taxon>Brachycera</taxon>
        <taxon>Muscomorpha</taxon>
        <taxon>Hippoboscoidea</taxon>
        <taxon>Glossinidae</taxon>
        <taxon>Glossina</taxon>
    </lineage>
</organism>
<dbReference type="AlphaFoldDB" id="A0A9C5Z3X9"/>
<reference evidence="13" key="1">
    <citation type="submission" date="2025-08" db="UniProtKB">
        <authorList>
            <consortium name="RefSeq"/>
        </authorList>
    </citation>
    <scope>IDENTIFICATION</scope>
    <source>
        <tissue evidence="13">Whole body pupa</tissue>
    </source>
</reference>
<evidence type="ECO:0000256" key="7">
    <source>
        <dbReference type="ARBA" id="ARBA00023180"/>
    </source>
</evidence>
<feature type="domain" description="Ig-like" evidence="11">
    <location>
        <begin position="222"/>
        <end position="316"/>
    </location>
</feature>